<sequence>MPADEQKELKAERSGNNLTVALINPTSGERTAAEFVRSQLVANLGRANVFDLFPVGRPAVPEAKEFLSGLHPATVILAGGDGTVSLALDILDELRSTNRIPVASACVAVVPMGTGNDLSRTLGFGSGYVKPVVEPEKKFKRRLDQIAHAKRIKMDRWSLLLRKKPALSPTGVNEDGYSRRDSRADADDNDGATVGRKTMMNYFSIGFDAGIANEFSAFRNKHPRLCAQRSLNKLWYGCFACGSLCSSTALPRQQLQLHVDGTLVSLPSGAKALVVTNVTTYAGGAVLWEDHKGRFLAPDVGDGLLEVTALYGVWHAAGVKMGIRKARKVAQGARLRILVPAHLSMQVDGEPMEGVAPANEMIEVSITRLSTTLVMKCEGHHHHHHHDENDASEK</sequence>
<dbReference type="Proteomes" id="UP000284403">
    <property type="component" value="Unassembled WGS sequence"/>
</dbReference>
<keyword evidence="4 9" id="KW-0547">Nucleotide-binding</keyword>
<dbReference type="SUPFAM" id="SSF111331">
    <property type="entry name" value="NAD kinase/diacylglycerol kinase-like"/>
    <property type="match status" value="1"/>
</dbReference>
<dbReference type="GO" id="GO:0005524">
    <property type="term" value="F:ATP binding"/>
    <property type="evidence" value="ECO:0007669"/>
    <property type="project" value="UniProtKB-KW"/>
</dbReference>
<evidence type="ECO:0000313" key="13">
    <source>
        <dbReference type="Proteomes" id="UP000284403"/>
    </source>
</evidence>
<dbReference type="RefSeq" id="XP_029228983.1">
    <property type="nucleotide sequence ID" value="XM_029370979.1"/>
</dbReference>
<evidence type="ECO:0000256" key="2">
    <source>
        <dbReference type="ARBA" id="ARBA00009280"/>
    </source>
</evidence>
<dbReference type="GO" id="GO:0008270">
    <property type="term" value="F:zinc ion binding"/>
    <property type="evidence" value="ECO:0007669"/>
    <property type="project" value="UniProtKB-KW"/>
</dbReference>
<dbReference type="Pfam" id="PF00609">
    <property type="entry name" value="DAGK_acc"/>
    <property type="match status" value="1"/>
</dbReference>
<comment type="similarity">
    <text evidence="2 9">Belongs to the eukaryotic diacylglycerol kinase family.</text>
</comment>
<evidence type="ECO:0000256" key="5">
    <source>
        <dbReference type="ARBA" id="ARBA00022771"/>
    </source>
</evidence>
<dbReference type="AlphaFoldDB" id="A0A422PQP4"/>
<dbReference type="PANTHER" id="PTHR11255:SF54">
    <property type="entry name" value="DIACYLGLYCEROL KINASE THETA"/>
    <property type="match status" value="1"/>
</dbReference>
<keyword evidence="13" id="KW-1185">Reference proteome</keyword>
<evidence type="ECO:0000256" key="8">
    <source>
        <dbReference type="ARBA" id="ARBA00023136"/>
    </source>
</evidence>
<dbReference type="InterPro" id="IPR017438">
    <property type="entry name" value="ATP-NAD_kinase_N"/>
</dbReference>
<dbReference type="Pfam" id="PF00781">
    <property type="entry name" value="DAGK_cat"/>
    <property type="match status" value="1"/>
</dbReference>
<dbReference type="GO" id="GO:0004143">
    <property type="term" value="F:ATP-dependent diacylglycerol kinase activity"/>
    <property type="evidence" value="ECO:0007669"/>
    <property type="project" value="UniProtKB-EC"/>
</dbReference>
<keyword evidence="8" id="KW-0472">Membrane</keyword>
<reference evidence="12 13" key="1">
    <citation type="journal article" date="2018" name="BMC Genomics">
        <title>Genomic comparison of Trypanosoma conorhini and Trypanosoma rangeli to Trypanosoma cruzi strains of high and low virulence.</title>
        <authorList>
            <person name="Bradwell K.R."/>
            <person name="Koparde V.N."/>
            <person name="Matveyev A.V."/>
            <person name="Serrano M.G."/>
            <person name="Alves J.M."/>
            <person name="Parikh H."/>
            <person name="Huang B."/>
            <person name="Lee V."/>
            <person name="Espinosa-Alvarez O."/>
            <person name="Ortiz P.A."/>
            <person name="Costa-Martins A.G."/>
            <person name="Teixeira M.M."/>
            <person name="Buck G.A."/>
        </authorList>
    </citation>
    <scope>NUCLEOTIDE SEQUENCE [LARGE SCALE GENOMIC DNA]</scope>
    <source>
        <strain evidence="12 13">025E</strain>
    </source>
</reference>
<dbReference type="OrthoDB" id="242257at2759"/>
<dbReference type="EC" id="2.7.1.107" evidence="9"/>
<evidence type="ECO:0000256" key="10">
    <source>
        <dbReference type="SAM" id="MobiDB-lite"/>
    </source>
</evidence>
<keyword evidence="5" id="KW-0863">Zinc-finger</keyword>
<dbReference type="InterPro" id="IPR037607">
    <property type="entry name" value="DGK"/>
</dbReference>
<dbReference type="PROSITE" id="PS50146">
    <property type="entry name" value="DAGK"/>
    <property type="match status" value="1"/>
</dbReference>
<dbReference type="EMBL" id="MKKU01000195">
    <property type="protein sequence ID" value="RNF19827.1"/>
    <property type="molecule type" value="Genomic_DNA"/>
</dbReference>
<dbReference type="SMART" id="SM00045">
    <property type="entry name" value="DAGKa"/>
    <property type="match status" value="1"/>
</dbReference>
<feature type="domain" description="DAGKc" evidence="11">
    <location>
        <begin position="14"/>
        <end position="163"/>
    </location>
</feature>
<proteinExistence type="inferred from homology"/>
<evidence type="ECO:0000256" key="3">
    <source>
        <dbReference type="ARBA" id="ARBA00022679"/>
    </source>
</evidence>
<evidence type="ECO:0000256" key="4">
    <source>
        <dbReference type="ARBA" id="ARBA00022741"/>
    </source>
</evidence>
<name>A0A422PQP4_9TRYP</name>
<gene>
    <name evidence="12" type="ORF">Tco025E_04066</name>
</gene>
<dbReference type="GO" id="GO:0007200">
    <property type="term" value="P:phospholipase C-activating G protein-coupled receptor signaling pathway"/>
    <property type="evidence" value="ECO:0007669"/>
    <property type="project" value="InterPro"/>
</dbReference>
<keyword evidence="5" id="KW-0479">Metal-binding</keyword>
<dbReference type="Gene3D" id="3.40.50.10330">
    <property type="entry name" value="Probable inorganic polyphosphate/atp-NAD kinase, domain 1"/>
    <property type="match status" value="1"/>
</dbReference>
<evidence type="ECO:0000256" key="9">
    <source>
        <dbReference type="RuleBase" id="RU361128"/>
    </source>
</evidence>
<dbReference type="InterPro" id="IPR001206">
    <property type="entry name" value="Diacylglycerol_kinase_cat_dom"/>
</dbReference>
<evidence type="ECO:0000256" key="7">
    <source>
        <dbReference type="ARBA" id="ARBA00022840"/>
    </source>
</evidence>
<protein>
    <recommendedName>
        <fullName evidence="9">Diacylglycerol kinase</fullName>
        <shortName evidence="9">DAG kinase</shortName>
        <ecNumber evidence="9">2.7.1.107</ecNumber>
    </recommendedName>
</protein>
<dbReference type="Gene3D" id="2.60.200.40">
    <property type="match status" value="1"/>
</dbReference>
<dbReference type="InterPro" id="IPR000756">
    <property type="entry name" value="Diacylglycerol_kin_accessory"/>
</dbReference>
<dbReference type="GO" id="GO:0016020">
    <property type="term" value="C:membrane"/>
    <property type="evidence" value="ECO:0007669"/>
    <property type="project" value="UniProtKB-SubCell"/>
</dbReference>
<feature type="region of interest" description="Disordered" evidence="10">
    <location>
        <begin position="169"/>
        <end position="192"/>
    </location>
</feature>
<evidence type="ECO:0000313" key="12">
    <source>
        <dbReference type="EMBL" id="RNF19827.1"/>
    </source>
</evidence>
<evidence type="ECO:0000259" key="11">
    <source>
        <dbReference type="PROSITE" id="PS50146"/>
    </source>
</evidence>
<dbReference type="GeneID" id="40317677"/>
<feature type="compositionally biased region" description="Basic and acidic residues" evidence="10">
    <location>
        <begin position="176"/>
        <end position="186"/>
    </location>
</feature>
<dbReference type="InterPro" id="IPR016064">
    <property type="entry name" value="NAD/diacylglycerol_kinase_sf"/>
</dbReference>
<organism evidence="12 13">
    <name type="scientific">Trypanosoma conorhini</name>
    <dbReference type="NCBI Taxonomy" id="83891"/>
    <lineage>
        <taxon>Eukaryota</taxon>
        <taxon>Discoba</taxon>
        <taxon>Euglenozoa</taxon>
        <taxon>Kinetoplastea</taxon>
        <taxon>Metakinetoplastina</taxon>
        <taxon>Trypanosomatida</taxon>
        <taxon>Trypanosomatidae</taxon>
        <taxon>Trypanosoma</taxon>
    </lineage>
</organism>
<keyword evidence="6 9" id="KW-0418">Kinase</keyword>
<accession>A0A422PQP4</accession>
<comment type="catalytic activity">
    <reaction evidence="9">
        <text>a 1,2-diacyl-sn-glycerol + ATP = a 1,2-diacyl-sn-glycero-3-phosphate + ADP + H(+)</text>
        <dbReference type="Rhea" id="RHEA:10272"/>
        <dbReference type="ChEBI" id="CHEBI:15378"/>
        <dbReference type="ChEBI" id="CHEBI:17815"/>
        <dbReference type="ChEBI" id="CHEBI:30616"/>
        <dbReference type="ChEBI" id="CHEBI:58608"/>
        <dbReference type="ChEBI" id="CHEBI:456216"/>
        <dbReference type="EC" id="2.7.1.107"/>
    </reaction>
</comment>
<dbReference type="PANTHER" id="PTHR11255">
    <property type="entry name" value="DIACYLGLYCEROL KINASE"/>
    <property type="match status" value="1"/>
</dbReference>
<keyword evidence="7 9" id="KW-0067">ATP-binding</keyword>
<keyword evidence="3 9" id="KW-0808">Transferase</keyword>
<evidence type="ECO:0000256" key="6">
    <source>
        <dbReference type="ARBA" id="ARBA00022777"/>
    </source>
</evidence>
<keyword evidence="5" id="KW-0862">Zinc</keyword>
<evidence type="ECO:0000256" key="1">
    <source>
        <dbReference type="ARBA" id="ARBA00004370"/>
    </source>
</evidence>
<comment type="caution">
    <text evidence="12">The sequence shown here is derived from an EMBL/GenBank/DDBJ whole genome shotgun (WGS) entry which is preliminary data.</text>
</comment>
<dbReference type="SMART" id="SM00046">
    <property type="entry name" value="DAGKc"/>
    <property type="match status" value="1"/>
</dbReference>
<comment type="subcellular location">
    <subcellularLocation>
        <location evidence="1">Membrane</location>
    </subcellularLocation>
</comment>